<evidence type="ECO:0000256" key="1">
    <source>
        <dbReference type="SAM" id="Phobius"/>
    </source>
</evidence>
<proteinExistence type="predicted"/>
<dbReference type="EMBL" id="FUXZ01000012">
    <property type="protein sequence ID" value="SKA69939.1"/>
    <property type="molecule type" value="Genomic_DNA"/>
</dbReference>
<protein>
    <recommendedName>
        <fullName evidence="4">AAA domain (Dynein-related subfamily)</fullName>
    </recommendedName>
</protein>
<accession>A0A1T4VYH2</accession>
<dbReference type="RefSeq" id="WP_078766789.1">
    <property type="nucleotide sequence ID" value="NZ_FUXZ01000012.1"/>
</dbReference>
<evidence type="ECO:0008006" key="4">
    <source>
        <dbReference type="Google" id="ProtNLM"/>
    </source>
</evidence>
<dbReference type="AlphaFoldDB" id="A0A1T4VYH2"/>
<dbReference type="OrthoDB" id="9781481at2"/>
<keyword evidence="3" id="KW-1185">Reference proteome</keyword>
<name>A0A1T4VYH2_9FIRM</name>
<feature type="transmembrane region" description="Helical" evidence="1">
    <location>
        <begin position="55"/>
        <end position="80"/>
    </location>
</feature>
<dbReference type="STRING" id="39495.SAMN02745111_01948"/>
<dbReference type="SUPFAM" id="SSF52540">
    <property type="entry name" value="P-loop containing nucleoside triphosphate hydrolases"/>
    <property type="match status" value="1"/>
</dbReference>
<keyword evidence="1" id="KW-0472">Membrane</keyword>
<dbReference type="Gene3D" id="3.40.50.300">
    <property type="entry name" value="P-loop containing nucleotide triphosphate hydrolases"/>
    <property type="match status" value="1"/>
</dbReference>
<organism evidence="2 3">
    <name type="scientific">Eubacterium uniforme</name>
    <dbReference type="NCBI Taxonomy" id="39495"/>
    <lineage>
        <taxon>Bacteria</taxon>
        <taxon>Bacillati</taxon>
        <taxon>Bacillota</taxon>
        <taxon>Clostridia</taxon>
        <taxon>Eubacteriales</taxon>
        <taxon>Eubacteriaceae</taxon>
        <taxon>Eubacterium</taxon>
    </lineage>
</organism>
<evidence type="ECO:0000313" key="3">
    <source>
        <dbReference type="Proteomes" id="UP000190814"/>
    </source>
</evidence>
<gene>
    <name evidence="2" type="ORF">SAMN02745111_01948</name>
</gene>
<keyword evidence="1" id="KW-1133">Transmembrane helix</keyword>
<evidence type="ECO:0000313" key="2">
    <source>
        <dbReference type="EMBL" id="SKA69939.1"/>
    </source>
</evidence>
<reference evidence="2 3" key="1">
    <citation type="submission" date="2017-02" db="EMBL/GenBank/DDBJ databases">
        <authorList>
            <person name="Peterson S.W."/>
        </authorList>
    </citation>
    <scope>NUCLEOTIDE SEQUENCE [LARGE SCALE GENOMIC DNA]</scope>
    <source>
        <strain evidence="2 3">ATCC 35992</strain>
    </source>
</reference>
<dbReference type="InterPro" id="IPR027417">
    <property type="entry name" value="P-loop_NTPase"/>
</dbReference>
<keyword evidence="1" id="KW-0812">Transmembrane</keyword>
<sequence>MDKFLRWFFEFISEMLKGFEIMFQGIGRGIIKIFNIKNYIKIFKTYSKDFSTPEWILAILTIVVVVVIYVLILVLILMIIRKYIRFRHSIVSNEDLLEEISVLQRDVMKMAKEKDRIMAMKVAQIGGGGGPALSLTSEEYETEDAENIQQAAGDEGIFITQTRRFSKLYEVDMFYKNYETPNYDNEIDLPGVCERYRNFACSKMHLYYDIKTIRLFLAGMASTKLIILQGISGTGKTSLPYSFGKFLGIDTTIASVQPSWRDRTELFGYFNEFTKNFNETEVLKRIYEASYNDNVNLILLDEMNIARIEYYFAEMLSILEMPNADEWELDLVPNVWSSDPENLDHGRLRIPQNIWYIGTANNDDSTYAISDKVYDRAQPINLDAKGVAFEAPEADQLTISFSHLNDLFQDAFEKYPISEENLKKIHQLDLWVIDKLRVAFGNRIIKQMGLFVPVYVACGGDELDGIDYILATKIFRKFESLNLAMLRDELKELVVYINKSFGKGKMNESIAYLERLQKLF</sequence>
<dbReference type="Proteomes" id="UP000190814">
    <property type="component" value="Unassembled WGS sequence"/>
</dbReference>